<dbReference type="Proteomes" id="UP001239111">
    <property type="component" value="Chromosome 1"/>
</dbReference>
<comment type="caution">
    <text evidence="1">The sequence shown here is derived from an EMBL/GenBank/DDBJ whole genome shotgun (WGS) entry which is preliminary data.</text>
</comment>
<protein>
    <submittedName>
        <fullName evidence="1">Uncharacterized protein</fullName>
    </submittedName>
</protein>
<dbReference type="EMBL" id="CM056741">
    <property type="protein sequence ID" value="KAJ8686220.1"/>
    <property type="molecule type" value="Genomic_DNA"/>
</dbReference>
<sequence>MRQSGRTETTRGDGPPRHGRRARKDDSTGVQPTQGPPQLRPHLRARGDDSRDKASSQEEEAARQAEVGARAGEPGLRRRSYANFAGAHECRSRMAAHSPTALDDLEIEQGPASETGLERPLVVGLGIVGSDQSALATLAAAADGYTDWPWRLGTRQ</sequence>
<proteinExistence type="predicted"/>
<keyword evidence="2" id="KW-1185">Reference proteome</keyword>
<name>A0ACC2PWP1_9HYME</name>
<gene>
    <name evidence="1" type="ORF">QAD02_022014</name>
</gene>
<reference evidence="1" key="1">
    <citation type="submission" date="2023-04" db="EMBL/GenBank/DDBJ databases">
        <title>A chromosome-level genome assembly of the parasitoid wasp Eretmocerus hayati.</title>
        <authorList>
            <person name="Zhong Y."/>
            <person name="Liu S."/>
            <person name="Liu Y."/>
        </authorList>
    </citation>
    <scope>NUCLEOTIDE SEQUENCE</scope>
    <source>
        <strain evidence="1">ZJU_SS_LIU_2023</strain>
    </source>
</reference>
<evidence type="ECO:0000313" key="1">
    <source>
        <dbReference type="EMBL" id="KAJ8686220.1"/>
    </source>
</evidence>
<evidence type="ECO:0000313" key="2">
    <source>
        <dbReference type="Proteomes" id="UP001239111"/>
    </source>
</evidence>
<accession>A0ACC2PWP1</accession>
<organism evidence="1 2">
    <name type="scientific">Eretmocerus hayati</name>
    <dbReference type="NCBI Taxonomy" id="131215"/>
    <lineage>
        <taxon>Eukaryota</taxon>
        <taxon>Metazoa</taxon>
        <taxon>Ecdysozoa</taxon>
        <taxon>Arthropoda</taxon>
        <taxon>Hexapoda</taxon>
        <taxon>Insecta</taxon>
        <taxon>Pterygota</taxon>
        <taxon>Neoptera</taxon>
        <taxon>Endopterygota</taxon>
        <taxon>Hymenoptera</taxon>
        <taxon>Apocrita</taxon>
        <taxon>Proctotrupomorpha</taxon>
        <taxon>Chalcidoidea</taxon>
        <taxon>Aphelinidae</taxon>
        <taxon>Aphelininae</taxon>
        <taxon>Eretmocerus</taxon>
    </lineage>
</organism>